<evidence type="ECO:0000313" key="2">
    <source>
        <dbReference type="Proteomes" id="UP000182987"/>
    </source>
</evidence>
<dbReference type="GO" id="GO:0005829">
    <property type="term" value="C:cytosol"/>
    <property type="evidence" value="ECO:0007669"/>
    <property type="project" value="TreeGrafter"/>
</dbReference>
<dbReference type="InterPro" id="IPR041492">
    <property type="entry name" value="HAD_2"/>
</dbReference>
<gene>
    <name evidence="1" type="ORF">BJI69_11250</name>
</gene>
<dbReference type="SUPFAM" id="SSF56784">
    <property type="entry name" value="HAD-like"/>
    <property type="match status" value="1"/>
</dbReference>
<keyword evidence="1" id="KW-0378">Hydrolase</keyword>
<dbReference type="Pfam" id="PF13419">
    <property type="entry name" value="HAD_2"/>
    <property type="match status" value="1"/>
</dbReference>
<keyword evidence="2" id="KW-1185">Reference proteome</keyword>
<dbReference type="PANTHER" id="PTHR43434:SF20">
    <property type="entry name" value="5'-NUCLEOTIDASE"/>
    <property type="match status" value="1"/>
</dbReference>
<name>A0A0G9HA03_9GAMM</name>
<dbReference type="SFLD" id="SFLDG01129">
    <property type="entry name" value="C1.5:_HAD__Beta-PGM__Phosphata"/>
    <property type="match status" value="1"/>
</dbReference>
<dbReference type="InterPro" id="IPR023198">
    <property type="entry name" value="PGP-like_dom2"/>
</dbReference>
<dbReference type="Proteomes" id="UP000182987">
    <property type="component" value="Chromosome"/>
</dbReference>
<dbReference type="GO" id="GO:0004713">
    <property type="term" value="F:protein tyrosine kinase activity"/>
    <property type="evidence" value="ECO:0007669"/>
    <property type="project" value="TreeGrafter"/>
</dbReference>
<dbReference type="Gene3D" id="1.10.150.240">
    <property type="entry name" value="Putative phosphatase, domain 2"/>
    <property type="match status" value="1"/>
</dbReference>
<proteinExistence type="predicted"/>
<dbReference type="STRING" id="1440763.BJI69_11250"/>
<dbReference type="AlphaFoldDB" id="A0A0G9HA03"/>
<accession>A0A0G9HA03</accession>
<dbReference type="InterPro" id="IPR036412">
    <property type="entry name" value="HAD-like_sf"/>
</dbReference>
<reference evidence="2" key="1">
    <citation type="submission" date="2016-09" db="EMBL/GenBank/DDBJ databases">
        <authorList>
            <person name="Lysoe E."/>
        </authorList>
    </citation>
    <scope>NUCLEOTIDE SEQUENCE [LARGE SCALE GENOMIC DNA]</scope>
    <source>
        <strain evidence="2">LJ96T</strain>
    </source>
</reference>
<sequence>MLFLFDLDGTLIDSEIGIFAGVRHSLAAVGAESPDDAALRAWVGPPLRVSYAAILGDDNERIEAAVAAYGDRFRDVGWSEHTVYDGIPELIASLAAAGHRLAVVTSKPLPHAGPIIAHLPFGHLFERVYAPDLSTSHSEKATMIAAALADFGQAPEDSVMIGDRLYDMEGAVANGVRGIGVLWGFGDHDELEAAGAWKVVATPADIATVTAAVMAD</sequence>
<protein>
    <submittedName>
        <fullName evidence="1">HAD family hydrolase</fullName>
    </submittedName>
</protein>
<dbReference type="InterPro" id="IPR050155">
    <property type="entry name" value="HAD-like_hydrolase_sf"/>
</dbReference>
<dbReference type="GO" id="GO:0016787">
    <property type="term" value="F:hydrolase activity"/>
    <property type="evidence" value="ECO:0007669"/>
    <property type="project" value="UniProtKB-KW"/>
</dbReference>
<evidence type="ECO:0000313" key="1">
    <source>
        <dbReference type="EMBL" id="APG04418.1"/>
    </source>
</evidence>
<dbReference type="RefSeq" id="WP_046968549.1">
    <property type="nucleotide sequence ID" value="NZ_CP017480.1"/>
</dbReference>
<dbReference type="InterPro" id="IPR023214">
    <property type="entry name" value="HAD_sf"/>
</dbReference>
<dbReference type="KEGG" id="lrz:BJI69_11250"/>
<dbReference type="Gene3D" id="3.40.50.1000">
    <property type="entry name" value="HAD superfamily/HAD-like"/>
    <property type="match status" value="1"/>
</dbReference>
<dbReference type="SFLD" id="SFLDS00003">
    <property type="entry name" value="Haloacid_Dehalogenase"/>
    <property type="match status" value="1"/>
</dbReference>
<dbReference type="EMBL" id="CP017480">
    <property type="protein sequence ID" value="APG04418.1"/>
    <property type="molecule type" value="Genomic_DNA"/>
</dbReference>
<organism evidence="1 2">
    <name type="scientific">Luteibacter rhizovicinus DSM 16549</name>
    <dbReference type="NCBI Taxonomy" id="1440763"/>
    <lineage>
        <taxon>Bacteria</taxon>
        <taxon>Pseudomonadati</taxon>
        <taxon>Pseudomonadota</taxon>
        <taxon>Gammaproteobacteria</taxon>
        <taxon>Lysobacterales</taxon>
        <taxon>Rhodanobacteraceae</taxon>
        <taxon>Luteibacter</taxon>
    </lineage>
</organism>
<dbReference type="OrthoDB" id="9792518at2"/>
<dbReference type="PANTHER" id="PTHR43434">
    <property type="entry name" value="PHOSPHOGLYCOLATE PHOSPHATASE"/>
    <property type="match status" value="1"/>
</dbReference>
<dbReference type="PATRIC" id="fig|1440763.5.peg.2931"/>